<organism evidence="2 3">
    <name type="scientific">Eucalyptus globulus</name>
    <name type="common">Tasmanian blue gum</name>
    <dbReference type="NCBI Taxonomy" id="34317"/>
    <lineage>
        <taxon>Eukaryota</taxon>
        <taxon>Viridiplantae</taxon>
        <taxon>Streptophyta</taxon>
        <taxon>Embryophyta</taxon>
        <taxon>Tracheophyta</taxon>
        <taxon>Spermatophyta</taxon>
        <taxon>Magnoliopsida</taxon>
        <taxon>eudicotyledons</taxon>
        <taxon>Gunneridae</taxon>
        <taxon>Pentapetalae</taxon>
        <taxon>rosids</taxon>
        <taxon>malvids</taxon>
        <taxon>Myrtales</taxon>
        <taxon>Myrtaceae</taxon>
        <taxon>Myrtoideae</taxon>
        <taxon>Eucalypteae</taxon>
        <taxon>Eucalyptus</taxon>
    </lineage>
</organism>
<sequence>MMHDALKSHFGVALDGGASLECGGRYGRCIGCRNTGGDSWGASESKACDSSHGGSGCTY</sequence>
<accession>A0ABD3ISA2</accession>
<dbReference type="AlphaFoldDB" id="A0ABD3ISA2"/>
<proteinExistence type="predicted"/>
<name>A0ABD3ISA2_EUCGL</name>
<keyword evidence="3" id="KW-1185">Reference proteome</keyword>
<evidence type="ECO:0000313" key="2">
    <source>
        <dbReference type="EMBL" id="KAL3717111.1"/>
    </source>
</evidence>
<reference evidence="2 3" key="1">
    <citation type="submission" date="2024-11" db="EMBL/GenBank/DDBJ databases">
        <title>Chromosome-level genome assembly of Eucalyptus globulus Labill. provides insights into its genome evolution.</title>
        <authorList>
            <person name="Li X."/>
        </authorList>
    </citation>
    <scope>NUCLEOTIDE SEQUENCE [LARGE SCALE GENOMIC DNA]</scope>
    <source>
        <strain evidence="2">CL2024</strain>
        <tissue evidence="2">Fresh tender leaves</tissue>
    </source>
</reference>
<dbReference type="EMBL" id="JBJKBG010000011">
    <property type="protein sequence ID" value="KAL3717111.1"/>
    <property type="molecule type" value="Genomic_DNA"/>
</dbReference>
<evidence type="ECO:0000313" key="3">
    <source>
        <dbReference type="Proteomes" id="UP001634007"/>
    </source>
</evidence>
<feature type="region of interest" description="Disordered" evidence="1">
    <location>
        <begin position="39"/>
        <end position="59"/>
    </location>
</feature>
<dbReference type="Proteomes" id="UP001634007">
    <property type="component" value="Unassembled WGS sequence"/>
</dbReference>
<protein>
    <submittedName>
        <fullName evidence="2">Uncharacterized protein</fullName>
    </submittedName>
</protein>
<gene>
    <name evidence="2" type="ORF">ACJRO7_008655</name>
</gene>
<evidence type="ECO:0000256" key="1">
    <source>
        <dbReference type="SAM" id="MobiDB-lite"/>
    </source>
</evidence>
<comment type="caution">
    <text evidence="2">The sequence shown here is derived from an EMBL/GenBank/DDBJ whole genome shotgun (WGS) entry which is preliminary data.</text>
</comment>